<evidence type="ECO:0000313" key="3">
    <source>
        <dbReference type="Proteomes" id="UP000693946"/>
    </source>
</evidence>
<protein>
    <submittedName>
        <fullName evidence="2">Uncharacterized protein</fullName>
    </submittedName>
</protein>
<reference evidence="2 3" key="1">
    <citation type="journal article" date="2021" name="Sci. Rep.">
        <title>Chromosome anchoring in Senegalese sole (Solea senegalensis) reveals sex-associated markers and genome rearrangements in flatfish.</title>
        <authorList>
            <person name="Guerrero-Cozar I."/>
            <person name="Gomez-Garrido J."/>
            <person name="Berbel C."/>
            <person name="Martinez-Blanch J.F."/>
            <person name="Alioto T."/>
            <person name="Claros M.G."/>
            <person name="Gagnaire P.A."/>
            <person name="Manchado M."/>
        </authorList>
    </citation>
    <scope>NUCLEOTIDE SEQUENCE [LARGE SCALE GENOMIC DNA]</scope>
    <source>
        <strain evidence="2">Sse05_10M</strain>
    </source>
</reference>
<dbReference type="EMBL" id="JAGKHQ010001932">
    <property type="protein sequence ID" value="KAG7453311.1"/>
    <property type="molecule type" value="Genomic_DNA"/>
</dbReference>
<proteinExistence type="predicted"/>
<feature type="region of interest" description="Disordered" evidence="1">
    <location>
        <begin position="56"/>
        <end position="85"/>
    </location>
</feature>
<feature type="compositionally biased region" description="Polar residues" evidence="1">
    <location>
        <begin position="56"/>
        <end position="73"/>
    </location>
</feature>
<dbReference type="AlphaFoldDB" id="A0AAV6P8K6"/>
<evidence type="ECO:0000313" key="2">
    <source>
        <dbReference type="EMBL" id="KAG7453311.1"/>
    </source>
</evidence>
<evidence type="ECO:0000256" key="1">
    <source>
        <dbReference type="SAM" id="MobiDB-lite"/>
    </source>
</evidence>
<name>A0AAV6P8K6_SOLSE</name>
<gene>
    <name evidence="2" type="ORF">JOB18_012210</name>
</gene>
<organism evidence="2 3">
    <name type="scientific">Solea senegalensis</name>
    <name type="common">Senegalese sole</name>
    <dbReference type="NCBI Taxonomy" id="28829"/>
    <lineage>
        <taxon>Eukaryota</taxon>
        <taxon>Metazoa</taxon>
        <taxon>Chordata</taxon>
        <taxon>Craniata</taxon>
        <taxon>Vertebrata</taxon>
        <taxon>Euteleostomi</taxon>
        <taxon>Actinopterygii</taxon>
        <taxon>Neopterygii</taxon>
        <taxon>Teleostei</taxon>
        <taxon>Neoteleostei</taxon>
        <taxon>Acanthomorphata</taxon>
        <taxon>Carangaria</taxon>
        <taxon>Pleuronectiformes</taxon>
        <taxon>Pleuronectoidei</taxon>
        <taxon>Soleidae</taxon>
        <taxon>Solea</taxon>
    </lineage>
</organism>
<comment type="caution">
    <text evidence="2">The sequence shown here is derived from an EMBL/GenBank/DDBJ whole genome shotgun (WGS) entry which is preliminary data.</text>
</comment>
<keyword evidence="3" id="KW-1185">Reference proteome</keyword>
<dbReference type="Proteomes" id="UP000693946">
    <property type="component" value="Unassembled WGS sequence"/>
</dbReference>
<accession>A0AAV6P8K6</accession>
<sequence length="156" mass="17402">MNHSVSYSGVCQRSLDTILRLHYTCLQKRFWPHGLSCALETICVVSALRLLTFSRNEPNSHGANKPKSTGCSSTRRRFYQGPGDKEGQLGFYVHAEKWDENSRAMSNDGRQQGAVAAAPGPSCPQLTPPVPLNLGASDLFTEYNLWKDSYSFFQIQ</sequence>